<evidence type="ECO:0000313" key="18">
    <source>
        <dbReference type="Proteomes" id="UP000053099"/>
    </source>
</evidence>
<dbReference type="EMBL" id="PELY01000422">
    <property type="protein sequence ID" value="RTH22754.1"/>
    <property type="molecule type" value="Genomic_DNA"/>
</dbReference>
<comment type="caution">
    <text evidence="9">The sequence shown here is derived from an EMBL/GenBank/DDBJ whole genome shotgun (WGS) entry which is preliminary data.</text>
</comment>
<dbReference type="Pfam" id="PF01470">
    <property type="entry name" value="Peptidase_C15"/>
    <property type="match status" value="1"/>
</dbReference>
<dbReference type="PANTHER" id="PTHR23402">
    <property type="entry name" value="PROTEASE FAMILY C15 PYROGLUTAMYL-PEPTIDASE I-RELATED"/>
    <property type="match status" value="1"/>
</dbReference>
<evidence type="ECO:0000313" key="25">
    <source>
        <dbReference type="Proteomes" id="UP000288347"/>
    </source>
</evidence>
<evidence type="ECO:0000313" key="23">
    <source>
        <dbReference type="Proteomes" id="UP000287467"/>
    </source>
</evidence>
<gene>
    <name evidence="9" type="ORF">AN926_02645</name>
    <name evidence="17" type="ORF">CSW14_03485</name>
    <name evidence="16" type="ORF">CSW29_07010</name>
    <name evidence="14" type="ORF">CSW38_12525</name>
    <name evidence="15" type="ORF">CSW40_04855</name>
    <name evidence="12" type="ORF">CSW45_08020</name>
    <name evidence="13" type="ORF">CSW45_08035</name>
    <name evidence="11" type="ORF">CSW47_14970</name>
    <name evidence="10" type="ORF">CSW50_12940</name>
</gene>
<name>A0A0N0ZPE4_THESC</name>
<dbReference type="SUPFAM" id="SSF53182">
    <property type="entry name" value="Pyrrolidone carboxyl peptidase (pyroglutamate aminopeptidase)"/>
    <property type="match status" value="1"/>
</dbReference>
<dbReference type="CDD" id="cd00501">
    <property type="entry name" value="Peptidase_C15"/>
    <property type="match status" value="1"/>
</dbReference>
<keyword evidence="4" id="KW-0645">Protease</keyword>
<dbReference type="InterPro" id="IPR000816">
    <property type="entry name" value="Peptidase_C15"/>
</dbReference>
<dbReference type="GeneID" id="93866078"/>
<evidence type="ECO:0000313" key="21">
    <source>
        <dbReference type="Proteomes" id="UP000286910"/>
    </source>
</evidence>
<dbReference type="Proteomes" id="UP000288347">
    <property type="component" value="Unassembled WGS sequence"/>
</dbReference>
<comment type="similarity">
    <text evidence="1">Belongs to the peptidase C15 family.</text>
</comment>
<evidence type="ECO:0000313" key="22">
    <source>
        <dbReference type="Proteomes" id="UP000287306"/>
    </source>
</evidence>
<dbReference type="EMBL" id="PELR01000254">
    <property type="protein sequence ID" value="RTH02482.1"/>
    <property type="molecule type" value="Genomic_DNA"/>
</dbReference>
<reference evidence="19 20" key="2">
    <citation type="journal article" date="2019" name="Extremophiles">
        <title>Biogeography of thermophiles and predominance of Thermus scotoductus in domestic water heaters.</title>
        <authorList>
            <person name="Wilpiszeski R.L."/>
            <person name="Zhang Z."/>
            <person name="House C.H."/>
        </authorList>
    </citation>
    <scope>NUCLEOTIDE SEQUENCE [LARGE SCALE GENOMIC DNA]</scope>
    <source>
        <strain evidence="16 25">16_S16</strain>
        <strain evidence="17 23">1_S1</strain>
        <strain evidence="14 22">25_S25</strain>
        <strain evidence="15 19">27_S27</strain>
        <strain evidence="12 21">32_S32</strain>
        <strain evidence="11 20">34_S34</strain>
        <strain evidence="10 24">38_S38</strain>
    </source>
</reference>
<evidence type="ECO:0000313" key="17">
    <source>
        <dbReference type="EMBL" id="RTI58465.1"/>
    </source>
</evidence>
<evidence type="ECO:0000313" key="10">
    <source>
        <dbReference type="EMBL" id="RTG99387.1"/>
    </source>
</evidence>
<proteinExistence type="inferred from homology"/>
<dbReference type="PATRIC" id="fig|37636.3.peg.2248"/>
<evidence type="ECO:0000256" key="3">
    <source>
        <dbReference type="ARBA" id="ARBA00022490"/>
    </source>
</evidence>
<dbReference type="GO" id="GO:0016920">
    <property type="term" value="F:pyroglutamyl-peptidase activity"/>
    <property type="evidence" value="ECO:0007669"/>
    <property type="project" value="InterPro"/>
</dbReference>
<evidence type="ECO:0000256" key="7">
    <source>
        <dbReference type="ARBA" id="ARBA00030836"/>
    </source>
</evidence>
<accession>A0A0N0ZPE4</accession>
<dbReference type="EMBL" id="PELR01000254">
    <property type="protein sequence ID" value="RTH02481.1"/>
    <property type="molecule type" value="Genomic_DNA"/>
</dbReference>
<dbReference type="Proteomes" id="UP000287306">
    <property type="component" value="Unassembled WGS sequence"/>
</dbReference>
<dbReference type="Gene3D" id="3.40.630.20">
    <property type="entry name" value="Peptidase C15, pyroglutamyl peptidase I-like"/>
    <property type="match status" value="1"/>
</dbReference>
<evidence type="ECO:0000313" key="19">
    <source>
        <dbReference type="Proteomes" id="UP000286712"/>
    </source>
</evidence>
<dbReference type="EMBL" id="PELM01000468">
    <property type="protein sequence ID" value="RTG99387.1"/>
    <property type="molecule type" value="Genomic_DNA"/>
</dbReference>
<evidence type="ECO:0000256" key="2">
    <source>
        <dbReference type="ARBA" id="ARBA00019191"/>
    </source>
</evidence>
<dbReference type="EMBL" id="PEMH01000221">
    <property type="protein sequence ID" value="RTH99764.1"/>
    <property type="molecule type" value="Genomic_DNA"/>
</dbReference>
<dbReference type="SMR" id="A0A0N0ZPE4"/>
<keyword evidence="6" id="KW-0788">Thiol protease</keyword>
<organism evidence="9 18">
    <name type="scientific">Thermus scotoductus</name>
    <dbReference type="NCBI Taxonomy" id="37636"/>
    <lineage>
        <taxon>Bacteria</taxon>
        <taxon>Thermotogati</taxon>
        <taxon>Deinococcota</taxon>
        <taxon>Deinococci</taxon>
        <taxon>Thermales</taxon>
        <taxon>Thermaceae</taxon>
        <taxon>Thermus</taxon>
    </lineage>
</organism>
<dbReference type="Proteomes" id="UP000286910">
    <property type="component" value="Unassembled WGS sequence"/>
</dbReference>
<dbReference type="PRINTS" id="PR00706">
    <property type="entry name" value="PYROGLUPTASE"/>
</dbReference>
<evidence type="ECO:0000313" key="24">
    <source>
        <dbReference type="Proteomes" id="UP000288082"/>
    </source>
</evidence>
<dbReference type="RefSeq" id="WP_015717218.1">
    <property type="nucleotide sequence ID" value="NZ_DAHVNI010000017.1"/>
</dbReference>
<dbReference type="EMBL" id="LJJR01000006">
    <property type="protein sequence ID" value="KPD32552.1"/>
    <property type="molecule type" value="Genomic_DNA"/>
</dbReference>
<dbReference type="GO" id="GO:0006508">
    <property type="term" value="P:proteolysis"/>
    <property type="evidence" value="ECO:0007669"/>
    <property type="project" value="UniProtKB-KW"/>
</dbReference>
<evidence type="ECO:0000256" key="8">
    <source>
        <dbReference type="ARBA" id="ARBA00031559"/>
    </source>
</evidence>
<evidence type="ECO:0000313" key="13">
    <source>
        <dbReference type="EMBL" id="RTH02482.1"/>
    </source>
</evidence>
<evidence type="ECO:0000256" key="1">
    <source>
        <dbReference type="ARBA" id="ARBA00006641"/>
    </source>
</evidence>
<protein>
    <recommendedName>
        <fullName evidence="2">Pyrrolidone-carboxylate peptidase</fullName>
    </recommendedName>
    <alternativeName>
        <fullName evidence="7">5-oxoprolyl-peptidase</fullName>
    </alternativeName>
    <alternativeName>
        <fullName evidence="8">Pyroglutamyl-peptidase I</fullName>
    </alternativeName>
</protein>
<evidence type="ECO:0000256" key="4">
    <source>
        <dbReference type="ARBA" id="ARBA00022670"/>
    </source>
</evidence>
<dbReference type="Proteomes" id="UP000286734">
    <property type="component" value="Unassembled WGS sequence"/>
</dbReference>
<evidence type="ECO:0000313" key="14">
    <source>
        <dbReference type="EMBL" id="RTH22754.1"/>
    </source>
</evidence>
<evidence type="ECO:0000313" key="11">
    <source>
        <dbReference type="EMBL" id="RTG99822.1"/>
    </source>
</evidence>
<dbReference type="EMBL" id="PEMW01000084">
    <property type="protein sequence ID" value="RTI58465.1"/>
    <property type="molecule type" value="Genomic_DNA"/>
</dbReference>
<dbReference type="Proteomes" id="UP000286712">
    <property type="component" value="Unassembled WGS sequence"/>
</dbReference>
<dbReference type="Proteomes" id="UP000288082">
    <property type="component" value="Unassembled WGS sequence"/>
</dbReference>
<keyword evidence="5" id="KW-0378">Hydrolase</keyword>
<dbReference type="InterPro" id="IPR016125">
    <property type="entry name" value="Peptidase_C15-like"/>
</dbReference>
<reference evidence="9 18" key="1">
    <citation type="submission" date="2015-09" db="EMBL/GenBank/DDBJ databases">
        <title>Draft genome sequence of Thermus scotoductus strain K1 isolated from a geothermal spring in Nagorno-Karabakh, Armenia.</title>
        <authorList>
            <person name="Saghatelyan A."/>
            <person name="Poghosyan L."/>
            <person name="Panosyan H."/>
            <person name="Birkeland N.-K."/>
        </authorList>
    </citation>
    <scope>NUCLEOTIDE SEQUENCE [LARGE SCALE GENOMIC DNA]</scope>
    <source>
        <strain evidence="9 18">K1</strain>
    </source>
</reference>
<dbReference type="Proteomes" id="UP000053099">
    <property type="component" value="Unassembled WGS sequence"/>
</dbReference>
<dbReference type="EMBL" id="PELW01000110">
    <property type="protein sequence ID" value="RTH26525.1"/>
    <property type="molecule type" value="Genomic_DNA"/>
</dbReference>
<dbReference type="AlphaFoldDB" id="A0A0N0ZPE4"/>
<evidence type="ECO:0000313" key="15">
    <source>
        <dbReference type="EMBL" id="RTH26525.1"/>
    </source>
</evidence>
<dbReference type="PANTHER" id="PTHR23402:SF1">
    <property type="entry name" value="PYROGLUTAMYL-PEPTIDASE I"/>
    <property type="match status" value="1"/>
</dbReference>
<dbReference type="Proteomes" id="UP000287467">
    <property type="component" value="Unassembled WGS sequence"/>
</dbReference>
<keyword evidence="3" id="KW-0963">Cytoplasm</keyword>
<evidence type="ECO:0000313" key="9">
    <source>
        <dbReference type="EMBL" id="KPD32552.1"/>
    </source>
</evidence>
<evidence type="ECO:0000256" key="6">
    <source>
        <dbReference type="ARBA" id="ARBA00022807"/>
    </source>
</evidence>
<dbReference type="GO" id="GO:0005829">
    <property type="term" value="C:cytosol"/>
    <property type="evidence" value="ECO:0007669"/>
    <property type="project" value="InterPro"/>
</dbReference>
<dbReference type="InterPro" id="IPR036440">
    <property type="entry name" value="Peptidase_C15-like_sf"/>
</dbReference>
<evidence type="ECO:0000313" key="16">
    <source>
        <dbReference type="EMBL" id="RTH99764.1"/>
    </source>
</evidence>
<dbReference type="EMBL" id="PELP01000565">
    <property type="protein sequence ID" value="RTG99822.1"/>
    <property type="molecule type" value="Genomic_DNA"/>
</dbReference>
<evidence type="ECO:0000256" key="5">
    <source>
        <dbReference type="ARBA" id="ARBA00022801"/>
    </source>
</evidence>
<evidence type="ECO:0000313" key="12">
    <source>
        <dbReference type="EMBL" id="RTH02481.1"/>
    </source>
</evidence>
<sequence length="193" mass="21047">MILVTGFEPFGGLKHNPSATLLERLPQGVGDHPLHKAILPVDSAALPGVLRKLHALKPKVVLHLGLAEGRPLLSLERLAINLLDFERPDNRGIRWEDTPVVPGGPLALEARFPLKESLRRLREAGIPAKQSLSAGSYLCNQAFYLSLFHLPPEVPVGFVHLPPDETLALERGGAYLPLAEQVRAVTLLLDTLL</sequence>
<evidence type="ECO:0000313" key="20">
    <source>
        <dbReference type="Proteomes" id="UP000286734"/>
    </source>
</evidence>
<dbReference type="PIRSF" id="PIRSF015592">
    <property type="entry name" value="Prld-crbxl_pptds"/>
    <property type="match status" value="1"/>
</dbReference>